<reference evidence="2 3" key="1">
    <citation type="submission" date="2017-03" db="EMBL/GenBank/DDBJ databases">
        <authorList>
            <person name="Afonso C.L."/>
            <person name="Miller P.J."/>
            <person name="Scott M.A."/>
            <person name="Spackman E."/>
            <person name="Goraichik I."/>
            <person name="Dimitrov K.M."/>
            <person name="Suarez D.L."/>
            <person name="Swayne D.E."/>
        </authorList>
    </citation>
    <scope>NUCLEOTIDE SEQUENCE [LARGE SCALE GENOMIC DNA]</scope>
    <source>
        <strain evidence="2">PRJEB14757</strain>
    </source>
</reference>
<evidence type="ECO:0000313" key="2">
    <source>
        <dbReference type="EMBL" id="SLM27392.1"/>
    </source>
</evidence>
<feature type="signal peptide" evidence="1">
    <location>
        <begin position="1"/>
        <end position="27"/>
    </location>
</feature>
<keyword evidence="3" id="KW-1185">Reference proteome</keyword>
<gene>
    <name evidence="2" type="ORF">MTBBW1_10051</name>
</gene>
<proteinExistence type="predicted"/>
<dbReference type="AlphaFoldDB" id="A0A1W1H4M2"/>
<dbReference type="Proteomes" id="UP000191931">
    <property type="component" value="Unassembled WGS sequence"/>
</dbReference>
<dbReference type="RefSeq" id="WP_080797571.1">
    <property type="nucleotide sequence ID" value="NZ_LT828540.1"/>
</dbReference>
<dbReference type="STRING" id="1246637.MTBBW1_10051"/>
<sequence>MIKIIKIKMTIMAAASFFLFGISFVYASGLSFSASSLYPDNQDVSDNAFAYSMQDYSGSLSSNFASKGVYQNSSELHFSWLNFFALKMAESKDVFPWNTPTTIEEDRFDEVGGMQYELYDWEFQHVDYIRQDLVRSILPGIAEDFLKRTRTGRKLELLSRKISGYFTVKYMKTSDSGSRFFMPGHSDNSESSFYTNKDRSDIKNHINMSGYITGEDTEEESLNLYGSSLSVRLFNDVNSNPLEYALELNSFYLTTMTIFRYEPAEKRLTFTLTDSKLEKILDLQTAFEFVSEPVETYGIVKIFFDF</sequence>
<organism evidence="2 3">
    <name type="scientific">Desulfamplus magnetovallimortis</name>
    <dbReference type="NCBI Taxonomy" id="1246637"/>
    <lineage>
        <taxon>Bacteria</taxon>
        <taxon>Pseudomonadati</taxon>
        <taxon>Thermodesulfobacteriota</taxon>
        <taxon>Desulfobacteria</taxon>
        <taxon>Desulfobacterales</taxon>
        <taxon>Desulfobacteraceae</taxon>
        <taxon>Desulfamplus</taxon>
    </lineage>
</organism>
<feature type="chain" id="PRO_5012935619" description="DUF3078 domain-containing protein" evidence="1">
    <location>
        <begin position="28"/>
        <end position="306"/>
    </location>
</feature>
<protein>
    <recommendedName>
        <fullName evidence="4">DUF3078 domain-containing protein</fullName>
    </recommendedName>
</protein>
<evidence type="ECO:0000313" key="3">
    <source>
        <dbReference type="Proteomes" id="UP000191931"/>
    </source>
</evidence>
<accession>A0A1W1H4M2</accession>
<evidence type="ECO:0008006" key="4">
    <source>
        <dbReference type="Google" id="ProtNLM"/>
    </source>
</evidence>
<name>A0A1W1H4M2_9BACT</name>
<keyword evidence="1" id="KW-0732">Signal</keyword>
<evidence type="ECO:0000256" key="1">
    <source>
        <dbReference type="SAM" id="SignalP"/>
    </source>
</evidence>
<dbReference type="EMBL" id="FWEV01000001">
    <property type="protein sequence ID" value="SLM27392.1"/>
    <property type="molecule type" value="Genomic_DNA"/>
</dbReference>